<keyword evidence="2" id="KW-0521">NADP</keyword>
<dbReference type="Pfam" id="PF05368">
    <property type="entry name" value="NmrA"/>
    <property type="match status" value="1"/>
</dbReference>
<gene>
    <name evidence="5" type="ORF">CBER1_00565</name>
</gene>
<name>A0A2S6CBM7_9PEZI</name>
<dbReference type="OrthoDB" id="10000533at2759"/>
<dbReference type="Gene3D" id="3.40.50.720">
    <property type="entry name" value="NAD(P)-binding Rossmann-like Domain"/>
    <property type="match status" value="1"/>
</dbReference>
<dbReference type="AlphaFoldDB" id="A0A2S6CBM7"/>
<dbReference type="SUPFAM" id="SSF51735">
    <property type="entry name" value="NAD(P)-binding Rossmann-fold domains"/>
    <property type="match status" value="1"/>
</dbReference>
<evidence type="ECO:0000256" key="1">
    <source>
        <dbReference type="ARBA" id="ARBA00005725"/>
    </source>
</evidence>
<reference evidence="6" key="1">
    <citation type="journal article" date="2017" name="bioRxiv">
        <title>Conservation of a gene cluster reveals novel cercosporin biosynthetic mechanisms and extends production to the genus Colletotrichum.</title>
        <authorList>
            <person name="de Jonge R."/>
            <person name="Ebert M.K."/>
            <person name="Huitt-Roehl C.R."/>
            <person name="Pal P."/>
            <person name="Suttle J.C."/>
            <person name="Spanner R.E."/>
            <person name="Neubauer J.D."/>
            <person name="Jurick W.M.II."/>
            <person name="Stott K.A."/>
            <person name="Secor G.A."/>
            <person name="Thomma B.P.H.J."/>
            <person name="Van de Peer Y."/>
            <person name="Townsend C.A."/>
            <person name="Bolton M.D."/>
        </authorList>
    </citation>
    <scope>NUCLEOTIDE SEQUENCE [LARGE SCALE GENOMIC DNA]</scope>
    <source>
        <strain evidence="6">CBS538.71</strain>
    </source>
</reference>
<dbReference type="InterPro" id="IPR051609">
    <property type="entry name" value="NmrA/Isoflavone_reductase-like"/>
</dbReference>
<sequence>MVTVALAGATTGFGLTMLKTFLHLNKLNNNSNEKHKLVILSRSPQPDLSTQDLEVRVTDYKNHAQLVNNLKDVHTILSLIGGGSPEALYSAQLALIKAGIEAGVKRFAPSEYAGRGYEGIDLYEPKARVWDVVQQSGLEYTRFECGLFMSVLATGTPKVVTEVGIRDGCRSGEEEALAGLRPWNFVINVRAGTADFAGDGETEMVLTDMRDVARFVWEALSMERKWEPVTGMRGDVTSFREIVKKLESVSGRKFLVRENAIEQLEREAREDPSKAFYNQARIAMAKGWALVGDEMNRAYPEVKPMSVDEFIEKWWADVELGAPSWEADQAFGAGDFEDK</sequence>
<evidence type="ECO:0000259" key="4">
    <source>
        <dbReference type="Pfam" id="PF05368"/>
    </source>
</evidence>
<dbReference type="InterPro" id="IPR008030">
    <property type="entry name" value="NmrA-like"/>
</dbReference>
<accession>A0A2S6CBM7</accession>
<feature type="domain" description="NmrA-like" evidence="4">
    <location>
        <begin position="33"/>
        <end position="310"/>
    </location>
</feature>
<dbReference type="PANTHER" id="PTHR47706">
    <property type="entry name" value="NMRA-LIKE FAMILY PROTEIN"/>
    <property type="match status" value="1"/>
</dbReference>
<evidence type="ECO:0000256" key="2">
    <source>
        <dbReference type="ARBA" id="ARBA00022857"/>
    </source>
</evidence>
<organism evidence="5 6">
    <name type="scientific">Cercospora berteroae</name>
    <dbReference type="NCBI Taxonomy" id="357750"/>
    <lineage>
        <taxon>Eukaryota</taxon>
        <taxon>Fungi</taxon>
        <taxon>Dikarya</taxon>
        <taxon>Ascomycota</taxon>
        <taxon>Pezizomycotina</taxon>
        <taxon>Dothideomycetes</taxon>
        <taxon>Dothideomycetidae</taxon>
        <taxon>Mycosphaerellales</taxon>
        <taxon>Mycosphaerellaceae</taxon>
        <taxon>Cercospora</taxon>
    </lineage>
</organism>
<evidence type="ECO:0000256" key="3">
    <source>
        <dbReference type="ARBA" id="ARBA00023002"/>
    </source>
</evidence>
<dbReference type="GO" id="GO:0016491">
    <property type="term" value="F:oxidoreductase activity"/>
    <property type="evidence" value="ECO:0007669"/>
    <property type="project" value="UniProtKB-KW"/>
</dbReference>
<keyword evidence="6" id="KW-1185">Reference proteome</keyword>
<comment type="caution">
    <text evidence="5">The sequence shown here is derived from an EMBL/GenBank/DDBJ whole genome shotgun (WGS) entry which is preliminary data.</text>
</comment>
<dbReference type="PANTHER" id="PTHR47706:SF4">
    <property type="entry name" value="NMRA-LIKE DOMAIN-CONTAINING PROTEIN"/>
    <property type="match status" value="1"/>
</dbReference>
<evidence type="ECO:0000313" key="5">
    <source>
        <dbReference type="EMBL" id="PPJ57125.1"/>
    </source>
</evidence>
<protein>
    <recommendedName>
        <fullName evidence="4">NmrA-like domain-containing protein</fullName>
    </recommendedName>
</protein>
<evidence type="ECO:0000313" key="6">
    <source>
        <dbReference type="Proteomes" id="UP000237631"/>
    </source>
</evidence>
<dbReference type="InterPro" id="IPR036291">
    <property type="entry name" value="NAD(P)-bd_dom_sf"/>
</dbReference>
<dbReference type="Proteomes" id="UP000237631">
    <property type="component" value="Unassembled WGS sequence"/>
</dbReference>
<dbReference type="EMBL" id="PNEN01000503">
    <property type="protein sequence ID" value="PPJ57125.1"/>
    <property type="molecule type" value="Genomic_DNA"/>
</dbReference>
<keyword evidence="3" id="KW-0560">Oxidoreductase</keyword>
<proteinExistence type="inferred from homology"/>
<dbReference type="Gene3D" id="3.90.25.10">
    <property type="entry name" value="UDP-galactose 4-epimerase, domain 1"/>
    <property type="match status" value="1"/>
</dbReference>
<comment type="similarity">
    <text evidence="1">Belongs to the NmrA-type oxidoreductase family. Isoflavone reductase subfamily.</text>
</comment>